<evidence type="ECO:0000313" key="1">
    <source>
        <dbReference type="EMBL" id="QGX86433.1"/>
    </source>
</evidence>
<proteinExistence type="predicted"/>
<dbReference type="EMBL" id="MN310513">
    <property type="protein sequence ID" value="QGX86433.1"/>
    <property type="molecule type" value="Genomic_DNA"/>
</dbReference>
<organism evidence="1 2">
    <name type="scientific">Duck adenovirus 1</name>
    <name type="common">DAdV-1</name>
    <dbReference type="NCBI Taxonomy" id="130329"/>
    <lineage>
        <taxon>Viruses</taxon>
        <taxon>Varidnaviria</taxon>
        <taxon>Bamfordvirae</taxon>
        <taxon>Preplasmiviricota</taxon>
        <taxon>Polisuviricotina</taxon>
        <taxon>Pharingeaviricetes</taxon>
        <taxon>Rowavirales</taxon>
        <taxon>Adenoviridae</taxon>
        <taxon>Barthadenovirus</taxon>
        <taxon>Barthadenovirus galloanserae</taxon>
        <taxon>Duck atadenovirus A</taxon>
    </lineage>
</organism>
<reference evidence="1 2" key="1">
    <citation type="journal article" date="2019" name="Can. Vet. J.">
        <title>First reported outbreak of Duck atadenovirus A tracheobronchitis in 3-week-old ducklings in Quebec including whole genome sequence of the virus.</title>
        <authorList>
            <person name="Chenier S."/>
            <person name="Desroches M."/>
            <person name="Provost C."/>
            <person name="Bournival V."/>
            <person name="St-Sauveur V.G."/>
            <person name="Koszegi M."/>
            <person name="Gagnon C.A."/>
        </authorList>
    </citation>
    <scope>NUCLEOTIDE SEQUENCE [LARGE SCALE GENOMIC DNA]</scope>
    <source>
        <strain evidence="1 2">FMV-19-2234581</strain>
    </source>
</reference>
<accession>A0A6B9ER61</accession>
<name>A0A6B9ER61_DADV1</name>
<dbReference type="Proteomes" id="UP000434273">
    <property type="component" value="Segment"/>
</dbReference>
<sequence length="242" mass="27436">MATAAGSECVCCNDGRPVHGLKLAIVCNARENCPPAIHTAFLSGNLIDGVVYEQFFCEFALTQLKELYHTKGTRQIKYYSHCHCNRANTLQCGAARSSLMRGIEQANLKLYASDCFSLPRVCCDTWLCVPIAFLGYVKTNAAHYYCFHLAEGADTERLHFPEVFNLVRVKVHSQLKLLFAFCTCTETEVVCRRKCADFFNLLRMLLCCRYELDTPVTDLQPLFNTDVHQINLRRRPHSPVVP</sequence>
<protein>
    <submittedName>
        <fullName evidence="1">Uncharacterized protein</fullName>
    </submittedName>
</protein>
<evidence type="ECO:0000313" key="2">
    <source>
        <dbReference type="Proteomes" id="UP000434273"/>
    </source>
</evidence>